<dbReference type="GO" id="GO:0051301">
    <property type="term" value="P:cell division"/>
    <property type="evidence" value="ECO:0007669"/>
    <property type="project" value="UniProtKB-KW"/>
</dbReference>
<comment type="similarity">
    <text evidence="10">Belongs to the glycosyltransferase 28 family. MurG subfamily.</text>
</comment>
<dbReference type="AlphaFoldDB" id="A0A2Z2KQM5"/>
<accession>A0A2Z2KQM5</accession>
<feature type="binding site" evidence="10">
    <location>
        <position position="198"/>
    </location>
    <ligand>
        <name>UDP-N-acetyl-alpha-D-glucosamine</name>
        <dbReference type="ChEBI" id="CHEBI:57705"/>
    </ligand>
</feature>
<evidence type="ECO:0000259" key="12">
    <source>
        <dbReference type="Pfam" id="PF04101"/>
    </source>
</evidence>
<feature type="binding site" evidence="10">
    <location>
        <position position="292"/>
    </location>
    <ligand>
        <name>UDP-N-acetyl-alpha-D-glucosamine</name>
        <dbReference type="ChEBI" id="CHEBI:57705"/>
    </ligand>
</feature>
<organism evidence="13 14">
    <name type="scientific">Paenibacillus donghaensis</name>
    <dbReference type="NCBI Taxonomy" id="414771"/>
    <lineage>
        <taxon>Bacteria</taxon>
        <taxon>Bacillati</taxon>
        <taxon>Bacillota</taxon>
        <taxon>Bacilli</taxon>
        <taxon>Bacillales</taxon>
        <taxon>Paenibacillaceae</taxon>
        <taxon>Paenibacillus</taxon>
    </lineage>
</organism>
<evidence type="ECO:0000256" key="3">
    <source>
        <dbReference type="ARBA" id="ARBA00022676"/>
    </source>
</evidence>
<feature type="domain" description="Glycosyl transferase family 28 C-terminal" evidence="12">
    <location>
        <begin position="191"/>
        <end position="348"/>
    </location>
</feature>
<evidence type="ECO:0000256" key="6">
    <source>
        <dbReference type="ARBA" id="ARBA00022984"/>
    </source>
</evidence>
<evidence type="ECO:0000256" key="2">
    <source>
        <dbReference type="ARBA" id="ARBA00022618"/>
    </source>
</evidence>
<dbReference type="NCBIfam" id="NF009102">
    <property type="entry name" value="PRK12446.1"/>
    <property type="match status" value="1"/>
</dbReference>
<reference evidence="13 14" key="1">
    <citation type="submission" date="2017-06" db="EMBL/GenBank/DDBJ databases">
        <title>Complete genome sequence of Paenibacillus donghaensis KCTC 13049T isolated from East Sea sediment, South Korea.</title>
        <authorList>
            <person name="Jung B.K."/>
            <person name="Hong S.-J."/>
            <person name="Shin J.-H."/>
        </authorList>
    </citation>
    <scope>NUCLEOTIDE SEQUENCE [LARGE SCALE GENOMIC DNA]</scope>
    <source>
        <strain evidence="13 14">KCTC 13049</strain>
    </source>
</reference>
<evidence type="ECO:0000256" key="8">
    <source>
        <dbReference type="ARBA" id="ARBA00023306"/>
    </source>
</evidence>
<dbReference type="OrthoDB" id="9808936at2"/>
<feature type="domain" description="Glycosyltransferase family 28 N-terminal" evidence="11">
    <location>
        <begin position="7"/>
        <end position="144"/>
    </location>
</feature>
<evidence type="ECO:0000259" key="11">
    <source>
        <dbReference type="Pfam" id="PF03033"/>
    </source>
</evidence>
<name>A0A2Z2KQM5_9BACL</name>
<dbReference type="GO" id="GO:0005886">
    <property type="term" value="C:plasma membrane"/>
    <property type="evidence" value="ECO:0007669"/>
    <property type="project" value="UniProtKB-SubCell"/>
</dbReference>
<evidence type="ECO:0000256" key="5">
    <source>
        <dbReference type="ARBA" id="ARBA00022960"/>
    </source>
</evidence>
<gene>
    <name evidence="10" type="primary">murG</name>
    <name evidence="13" type="ORF">B9T62_01925</name>
</gene>
<dbReference type="EC" id="2.4.1.227" evidence="10"/>
<dbReference type="KEGG" id="pdh:B9T62_01925"/>
<protein>
    <recommendedName>
        <fullName evidence="10">UDP-N-acetylglucosamine--N-acetylmuramyl-(pentapeptide) pyrophosphoryl-undecaprenol N-acetylglucosamine transferase</fullName>
        <ecNumber evidence="10">2.4.1.227</ecNumber>
    </recommendedName>
    <alternativeName>
        <fullName evidence="10">Undecaprenyl-PP-MurNAc-pentapeptide-UDPGlcNAc GlcNAc transferase</fullName>
    </alternativeName>
</protein>
<dbReference type="GO" id="GO:0050511">
    <property type="term" value="F:undecaprenyldiphospho-muramoylpentapeptide beta-N-acetylglucosaminyltransferase activity"/>
    <property type="evidence" value="ECO:0007669"/>
    <property type="project" value="UniProtKB-UniRule"/>
</dbReference>
<dbReference type="Gene3D" id="3.40.50.2000">
    <property type="entry name" value="Glycogen Phosphorylase B"/>
    <property type="match status" value="2"/>
</dbReference>
<comment type="function">
    <text evidence="10">Cell wall formation. Catalyzes the transfer of a GlcNAc subunit on undecaprenyl-pyrophosphoryl-MurNAc-pentapeptide (lipid intermediate I) to form undecaprenyl-pyrophosphoryl-MurNAc-(pentapeptide)GlcNAc (lipid intermediate II).</text>
</comment>
<dbReference type="GO" id="GO:0009252">
    <property type="term" value="P:peptidoglycan biosynthetic process"/>
    <property type="evidence" value="ECO:0007669"/>
    <property type="project" value="UniProtKB-UniRule"/>
</dbReference>
<dbReference type="InterPro" id="IPR007235">
    <property type="entry name" value="Glyco_trans_28_C"/>
</dbReference>
<dbReference type="Pfam" id="PF03033">
    <property type="entry name" value="Glyco_transf_28"/>
    <property type="match status" value="1"/>
</dbReference>
<proteinExistence type="inferred from homology"/>
<dbReference type="InterPro" id="IPR004276">
    <property type="entry name" value="GlycoTrans_28_N"/>
</dbReference>
<dbReference type="GO" id="GO:0008360">
    <property type="term" value="P:regulation of cell shape"/>
    <property type="evidence" value="ECO:0007669"/>
    <property type="project" value="UniProtKB-KW"/>
</dbReference>
<comment type="caution">
    <text evidence="10">Lacks conserved residue(s) required for the propagation of feature annotation.</text>
</comment>
<keyword evidence="9 10" id="KW-0961">Cell wall biogenesis/degradation</keyword>
<evidence type="ECO:0000256" key="10">
    <source>
        <dbReference type="HAMAP-Rule" id="MF_00033"/>
    </source>
</evidence>
<dbReference type="SUPFAM" id="SSF53756">
    <property type="entry name" value="UDP-Glycosyltransferase/glycogen phosphorylase"/>
    <property type="match status" value="1"/>
</dbReference>
<keyword evidence="5 10" id="KW-0133">Cell shape</keyword>
<dbReference type="GO" id="GO:0051991">
    <property type="term" value="F:UDP-N-acetyl-D-glucosamine:N-acetylmuramoyl-L-alanyl-D-glutamyl-meso-2,6-diaminopimelyl-D-alanyl-D-alanine-diphosphoundecaprenol 4-beta-N-acetylglucosaminlytransferase activity"/>
    <property type="evidence" value="ECO:0007669"/>
    <property type="project" value="RHEA"/>
</dbReference>
<feature type="binding site" evidence="10">
    <location>
        <position position="168"/>
    </location>
    <ligand>
        <name>UDP-N-acetyl-alpha-D-glucosamine</name>
        <dbReference type="ChEBI" id="CHEBI:57705"/>
    </ligand>
</feature>
<evidence type="ECO:0000256" key="9">
    <source>
        <dbReference type="ARBA" id="ARBA00023316"/>
    </source>
</evidence>
<dbReference type="PANTHER" id="PTHR21015:SF27">
    <property type="entry name" value="UDP-N-ACETYLGLUCOSAMINE--N-ACETYLMURAMYL-(PENTAPEPTIDE) PYROPHOSPHORYL-UNDECAPRENOL N-ACETYLGLUCOSAMINE TRANSFERASE"/>
    <property type="match status" value="1"/>
</dbReference>
<dbReference type="CDD" id="cd03785">
    <property type="entry name" value="GT28_MurG"/>
    <property type="match status" value="1"/>
</dbReference>
<comment type="catalytic activity">
    <reaction evidence="10">
        <text>di-trans,octa-cis-undecaprenyl diphospho-N-acetyl-alpha-D-muramoyl-L-alanyl-D-glutamyl-meso-2,6-diaminopimeloyl-D-alanyl-D-alanine + UDP-N-acetyl-alpha-D-glucosamine = di-trans,octa-cis-undecaprenyl diphospho-[N-acetyl-alpha-D-glucosaminyl-(1-&gt;4)]-N-acetyl-alpha-D-muramoyl-L-alanyl-D-glutamyl-meso-2,6-diaminopimeloyl-D-alanyl-D-alanine + UDP + H(+)</text>
        <dbReference type="Rhea" id="RHEA:31227"/>
        <dbReference type="ChEBI" id="CHEBI:15378"/>
        <dbReference type="ChEBI" id="CHEBI:57705"/>
        <dbReference type="ChEBI" id="CHEBI:58223"/>
        <dbReference type="ChEBI" id="CHEBI:61387"/>
        <dbReference type="ChEBI" id="CHEBI:61388"/>
        <dbReference type="EC" id="2.4.1.227"/>
    </reaction>
</comment>
<dbReference type="Pfam" id="PF04101">
    <property type="entry name" value="Glyco_tran_28_C"/>
    <property type="match status" value="1"/>
</dbReference>
<dbReference type="InterPro" id="IPR006009">
    <property type="entry name" value="GlcNAc_MurG"/>
</dbReference>
<keyword evidence="2 10" id="KW-0132">Cell division</keyword>
<keyword evidence="6 10" id="KW-0573">Peptidoglycan synthesis</keyword>
<dbReference type="PANTHER" id="PTHR21015">
    <property type="entry name" value="UDP-N-ACETYLGLUCOSAMINE--N-ACETYLMURAMYL-(PENTAPEPTIDE) PYROPHOSPHORYL-UNDECAPRENOL N-ACETYLGLUCOSAMINE TRANSFERASE 1"/>
    <property type="match status" value="1"/>
</dbReference>
<comment type="pathway">
    <text evidence="10">Cell wall biogenesis; peptidoglycan biosynthesis.</text>
</comment>
<sequence>MTVLKKILLTGGGSTGHVAVNLALIPKLRNLNWEIGYIGSKNGIEHELINGIKDVKYFAISTGKLRRYISIENLKDPVKVIKGIRQSYKIIREYKPDVIFSKGGFVSVPVVLAAWMNKVPIIIHESDVTPGLANKISMPFASKICLTFKDTERLVPKEKGIFVGPIIRNDIKNGSKERAMEMCGFHDRRAVLLVMGGSLGSNFINQVVRDSVPRLMSKFQIIHICGKDNVESSFNVDGYKQFEYVDSELKHLLALADIVVSRAGSNSIFEFLYLNKPMLLVPLSGKASRGDQILNANSFQQLGYSRVMTEEKCNMGTFIEEVNFLYTNREPIIDKMKQAPKKDTLEDIINIINDFTRSR</sequence>
<keyword evidence="3 10" id="KW-0328">Glycosyltransferase</keyword>
<evidence type="ECO:0000313" key="13">
    <source>
        <dbReference type="EMBL" id="ASA26140.1"/>
    </source>
</evidence>
<dbReference type="GO" id="GO:0071555">
    <property type="term" value="P:cell wall organization"/>
    <property type="evidence" value="ECO:0007669"/>
    <property type="project" value="UniProtKB-KW"/>
</dbReference>
<evidence type="ECO:0000313" key="14">
    <source>
        <dbReference type="Proteomes" id="UP000249890"/>
    </source>
</evidence>
<keyword evidence="14" id="KW-1185">Reference proteome</keyword>
<evidence type="ECO:0000256" key="4">
    <source>
        <dbReference type="ARBA" id="ARBA00022679"/>
    </source>
</evidence>
<keyword evidence="4 10" id="KW-0808">Transferase</keyword>
<comment type="subcellular location">
    <subcellularLocation>
        <location evidence="10">Cell membrane</location>
        <topology evidence="10">Peripheral membrane protein</topology>
        <orientation evidence="10">Cytoplasmic side</orientation>
    </subcellularLocation>
</comment>
<keyword evidence="1 10" id="KW-1003">Cell membrane</keyword>
<dbReference type="UniPathway" id="UPA00219"/>
<dbReference type="GO" id="GO:0005975">
    <property type="term" value="P:carbohydrate metabolic process"/>
    <property type="evidence" value="ECO:0007669"/>
    <property type="project" value="InterPro"/>
</dbReference>
<dbReference type="Proteomes" id="UP000249890">
    <property type="component" value="Chromosome"/>
</dbReference>
<dbReference type="HAMAP" id="MF_00033">
    <property type="entry name" value="MurG"/>
    <property type="match status" value="1"/>
</dbReference>
<evidence type="ECO:0000256" key="1">
    <source>
        <dbReference type="ARBA" id="ARBA00022475"/>
    </source>
</evidence>
<keyword evidence="7 10" id="KW-0472">Membrane</keyword>
<keyword evidence="8 10" id="KW-0131">Cell cycle</keyword>
<dbReference type="EMBL" id="CP021780">
    <property type="protein sequence ID" value="ASA26140.1"/>
    <property type="molecule type" value="Genomic_DNA"/>
</dbReference>
<evidence type="ECO:0000256" key="7">
    <source>
        <dbReference type="ARBA" id="ARBA00023136"/>
    </source>
</evidence>